<feature type="domain" description="Glucose/Sorbosone dehydrogenase" evidence="2">
    <location>
        <begin position="111"/>
        <end position="256"/>
    </location>
</feature>
<dbReference type="STRING" id="1220583.GOACH_08_00630"/>
<proteinExistence type="predicted"/>
<dbReference type="InterPro" id="IPR011042">
    <property type="entry name" value="6-blade_b-propeller_TolB-like"/>
</dbReference>
<keyword evidence="4" id="KW-1185">Reference proteome</keyword>
<dbReference type="InterPro" id="IPR012938">
    <property type="entry name" value="Glc/Sorbosone_DH"/>
</dbReference>
<dbReference type="Proteomes" id="UP000010988">
    <property type="component" value="Unassembled WGS sequence"/>
</dbReference>
<sequence>MREGRKKRHAAAGYRRLRFWALLTGMIMLLVATLAGCADFSGQDRDRSAGQFSANNESLQQKQQTPTPAPSTPENPGPPPTGPCVDPDPQVIATCLASTGGVMAGDDQATTTVVAERTTGKLITAKRYGPQRAIASFDVDGSGDGGLIDFALSPSYSQDRLIYALITTASDNRVVRIAPGDVAKPILTGIPKGATGNMGALYFRSPTELLVATGDAGDPAAAANPSSLAGKLLSVTSFGSGANPAPKVLASGFASNVALCHNDTGALYVSDRTSTEDRLQIVESAGPKVLWTWPDRPEVAGCAVSAGQIFVTTTRTQQILSLTEPTRDKPTITPPVVVLEKRYGALGRIVSSTSGAMLFATVNKASGNPVGTDDRVVRFIPPASSENRT</sequence>
<name>L7KJG9_9ACTN</name>
<reference evidence="3 4" key="1">
    <citation type="submission" date="2012-12" db="EMBL/GenBank/DDBJ databases">
        <title>Whole genome shotgun sequence of Gordonia aichiensis NBRC 108223.</title>
        <authorList>
            <person name="Isaki-Nakamura S."/>
            <person name="Hosoyama A."/>
            <person name="Tsuchikane K."/>
            <person name="Ando Y."/>
            <person name="Baba S."/>
            <person name="Ohji S."/>
            <person name="Hamada M."/>
            <person name="Tamura T."/>
            <person name="Yamazoe A."/>
            <person name="Yamazaki S."/>
            <person name="Fujita N."/>
        </authorList>
    </citation>
    <scope>NUCLEOTIDE SEQUENCE [LARGE SCALE GENOMIC DNA]</scope>
    <source>
        <strain evidence="3 4">NBRC 108223</strain>
    </source>
</reference>
<comment type="caution">
    <text evidence="3">The sequence shown here is derived from an EMBL/GenBank/DDBJ whole genome shotgun (WGS) entry which is preliminary data.</text>
</comment>
<protein>
    <recommendedName>
        <fullName evidence="2">Glucose/Sorbosone dehydrogenase domain-containing protein</fullName>
    </recommendedName>
</protein>
<evidence type="ECO:0000256" key="1">
    <source>
        <dbReference type="SAM" id="MobiDB-lite"/>
    </source>
</evidence>
<feature type="compositionally biased region" description="Polar residues" evidence="1">
    <location>
        <begin position="50"/>
        <end position="64"/>
    </location>
</feature>
<gene>
    <name evidence="3" type="ORF">GOACH_08_00630</name>
</gene>
<dbReference type="Pfam" id="PF07995">
    <property type="entry name" value="GSDH"/>
    <property type="match status" value="1"/>
</dbReference>
<evidence type="ECO:0000313" key="4">
    <source>
        <dbReference type="Proteomes" id="UP000010988"/>
    </source>
</evidence>
<dbReference type="EMBL" id="BANR01000008">
    <property type="protein sequence ID" value="GAC49000.1"/>
    <property type="molecule type" value="Genomic_DNA"/>
</dbReference>
<evidence type="ECO:0000313" key="3">
    <source>
        <dbReference type="EMBL" id="GAC49000.1"/>
    </source>
</evidence>
<organism evidence="3 4">
    <name type="scientific">Gordonia aichiensis NBRC 108223</name>
    <dbReference type="NCBI Taxonomy" id="1220583"/>
    <lineage>
        <taxon>Bacteria</taxon>
        <taxon>Bacillati</taxon>
        <taxon>Actinomycetota</taxon>
        <taxon>Actinomycetes</taxon>
        <taxon>Mycobacteriales</taxon>
        <taxon>Gordoniaceae</taxon>
        <taxon>Gordonia</taxon>
    </lineage>
</organism>
<dbReference type="RefSeq" id="WP_005174761.1">
    <property type="nucleotide sequence ID" value="NZ_BANR01000008.1"/>
</dbReference>
<accession>L7KJG9</accession>
<feature type="compositionally biased region" description="Pro residues" evidence="1">
    <location>
        <begin position="67"/>
        <end position="82"/>
    </location>
</feature>
<dbReference type="SUPFAM" id="SSF63829">
    <property type="entry name" value="Calcium-dependent phosphotriesterase"/>
    <property type="match status" value="1"/>
</dbReference>
<feature type="region of interest" description="Disordered" evidence="1">
    <location>
        <begin position="44"/>
        <end position="89"/>
    </location>
</feature>
<dbReference type="AlphaFoldDB" id="L7KJG9"/>
<dbReference type="eggNOG" id="COG2133">
    <property type="taxonomic scope" value="Bacteria"/>
</dbReference>
<evidence type="ECO:0000259" key="2">
    <source>
        <dbReference type="Pfam" id="PF07995"/>
    </source>
</evidence>
<dbReference type="Gene3D" id="2.120.10.30">
    <property type="entry name" value="TolB, C-terminal domain"/>
    <property type="match status" value="1"/>
</dbReference>